<proteinExistence type="predicted"/>
<evidence type="ECO:0000313" key="5">
    <source>
        <dbReference type="Proteomes" id="UP000236291"/>
    </source>
</evidence>
<reference evidence="4 5" key="1">
    <citation type="journal article" date="2014" name="Am. J. Bot.">
        <title>Genome assembly and annotation for red clover (Trifolium pratense; Fabaceae).</title>
        <authorList>
            <person name="Istvanek J."/>
            <person name="Jaros M."/>
            <person name="Krenek A."/>
            <person name="Repkova J."/>
        </authorList>
    </citation>
    <scope>NUCLEOTIDE SEQUENCE [LARGE SCALE GENOMIC DNA]</scope>
    <source>
        <strain evidence="5">cv. Tatra</strain>
        <tissue evidence="4">Young leaves</tissue>
    </source>
</reference>
<sequence length="140" mass="16144">MSTESVRTVRVPWSIRYWYVHGTAWLVLCTTSSYATRKVGGKTEISNVRTNEEIQELGKFSVEEYNRSVKIWKEGEGELRFVEVVEAQQQVVSGIKYYMKIWVTQVKSDGVEDPTMFDSVVLVKPWLSSKHLLHFAPSPQ</sequence>
<dbReference type="CDD" id="cd00042">
    <property type="entry name" value="CY"/>
    <property type="match status" value="1"/>
</dbReference>
<dbReference type="InterPro" id="IPR046350">
    <property type="entry name" value="Cystatin_sf"/>
</dbReference>
<dbReference type="PANTHER" id="PTHR47373">
    <property type="entry name" value="CYSTEINE PROTEINASE INHIBITOR 2"/>
    <property type="match status" value="1"/>
</dbReference>
<name>A0A2K3LCJ4_TRIPR</name>
<dbReference type="Pfam" id="PF16845">
    <property type="entry name" value="SQAPI"/>
    <property type="match status" value="1"/>
</dbReference>
<evidence type="ECO:0000256" key="2">
    <source>
        <dbReference type="ARBA" id="ARBA00022704"/>
    </source>
</evidence>
<reference evidence="4 5" key="2">
    <citation type="journal article" date="2017" name="Front. Plant Sci.">
        <title>Gene Classification and Mining of Molecular Markers Useful in Red Clover (Trifolium pratense) Breeding.</title>
        <authorList>
            <person name="Istvanek J."/>
            <person name="Dluhosova J."/>
            <person name="Dluhos P."/>
            <person name="Patkova L."/>
            <person name="Nedelnik J."/>
            <person name="Repkova J."/>
        </authorList>
    </citation>
    <scope>NUCLEOTIDE SEQUENCE [LARGE SCALE GENOMIC DNA]</scope>
    <source>
        <strain evidence="5">cv. Tatra</strain>
        <tissue evidence="4">Young leaves</tissue>
    </source>
</reference>
<dbReference type="Gene3D" id="3.10.450.10">
    <property type="match status" value="1"/>
</dbReference>
<dbReference type="PANTHER" id="PTHR47373:SF1">
    <property type="entry name" value="CYSTEINE PROTEINASE INHIBITOR 2"/>
    <property type="match status" value="1"/>
</dbReference>
<dbReference type="GO" id="GO:0004869">
    <property type="term" value="F:cysteine-type endopeptidase inhibitor activity"/>
    <property type="evidence" value="ECO:0007669"/>
    <property type="project" value="UniProtKB-KW"/>
</dbReference>
<gene>
    <name evidence="4" type="ORF">L195_g032208</name>
</gene>
<evidence type="ECO:0000313" key="4">
    <source>
        <dbReference type="EMBL" id="PNX76263.1"/>
    </source>
</evidence>
<dbReference type="InterPro" id="IPR000010">
    <property type="entry name" value="Cystatin_dom"/>
</dbReference>
<keyword evidence="1" id="KW-0646">Protease inhibitor</keyword>
<dbReference type="SMART" id="SM00043">
    <property type="entry name" value="CY"/>
    <property type="match status" value="1"/>
</dbReference>
<feature type="domain" description="Cystatin" evidence="3">
    <location>
        <begin position="37"/>
        <end position="138"/>
    </location>
</feature>
<comment type="caution">
    <text evidence="4">The sequence shown here is derived from an EMBL/GenBank/DDBJ whole genome shotgun (WGS) entry which is preliminary data.</text>
</comment>
<protein>
    <submittedName>
        <fullName evidence="4">Cysteine proteinase inhibitor 4-like protein</fullName>
    </submittedName>
</protein>
<evidence type="ECO:0000259" key="3">
    <source>
        <dbReference type="SMART" id="SM00043"/>
    </source>
</evidence>
<dbReference type="STRING" id="57577.A0A2K3LCJ4"/>
<dbReference type="Proteomes" id="UP000236291">
    <property type="component" value="Unassembled WGS sequence"/>
</dbReference>
<dbReference type="AlphaFoldDB" id="A0A2K3LCJ4"/>
<dbReference type="SUPFAM" id="SSF54403">
    <property type="entry name" value="Cystatin/monellin"/>
    <property type="match status" value="1"/>
</dbReference>
<accession>A0A2K3LCJ4</accession>
<keyword evidence="2" id="KW-0789">Thiol protease inhibitor</keyword>
<evidence type="ECO:0000256" key="1">
    <source>
        <dbReference type="ARBA" id="ARBA00022690"/>
    </source>
</evidence>
<dbReference type="EMBL" id="ASHM01030359">
    <property type="protein sequence ID" value="PNX76263.1"/>
    <property type="molecule type" value="Genomic_DNA"/>
</dbReference>
<organism evidence="4 5">
    <name type="scientific">Trifolium pratense</name>
    <name type="common">Red clover</name>
    <dbReference type="NCBI Taxonomy" id="57577"/>
    <lineage>
        <taxon>Eukaryota</taxon>
        <taxon>Viridiplantae</taxon>
        <taxon>Streptophyta</taxon>
        <taxon>Embryophyta</taxon>
        <taxon>Tracheophyta</taxon>
        <taxon>Spermatophyta</taxon>
        <taxon>Magnoliopsida</taxon>
        <taxon>eudicotyledons</taxon>
        <taxon>Gunneridae</taxon>
        <taxon>Pentapetalae</taxon>
        <taxon>rosids</taxon>
        <taxon>fabids</taxon>
        <taxon>Fabales</taxon>
        <taxon>Fabaceae</taxon>
        <taxon>Papilionoideae</taxon>
        <taxon>50 kb inversion clade</taxon>
        <taxon>NPAAA clade</taxon>
        <taxon>Hologalegina</taxon>
        <taxon>IRL clade</taxon>
        <taxon>Trifolieae</taxon>
        <taxon>Trifolium</taxon>
    </lineage>
</organism>